<protein>
    <recommendedName>
        <fullName evidence="2">ribonucleoside-diphosphate reductase</fullName>
        <ecNumber evidence="2">1.17.4.1</ecNumber>
    </recommendedName>
</protein>
<sequence length="131" mass="14459">MRKQLSNRRRSESRRVKWRSPLDAMAPENTIHITVGFDEDGLTPREIFYDGGYRSGSDLETLASDICIMLSIFLQHDGVVIDDFAKSLAVERSRYPNAEEPASLVGVLVAQLRQPPSWTDAVLGSGGGPTP</sequence>
<comment type="catalytic activity">
    <reaction evidence="5">
        <text>a 2'-deoxyribonucleoside 5'-diphosphate + [thioredoxin]-disulfide + H2O = a ribonucleoside 5'-diphosphate + [thioredoxin]-dithiol</text>
        <dbReference type="Rhea" id="RHEA:23252"/>
        <dbReference type="Rhea" id="RHEA-COMP:10698"/>
        <dbReference type="Rhea" id="RHEA-COMP:10700"/>
        <dbReference type="ChEBI" id="CHEBI:15377"/>
        <dbReference type="ChEBI" id="CHEBI:29950"/>
        <dbReference type="ChEBI" id="CHEBI:50058"/>
        <dbReference type="ChEBI" id="CHEBI:57930"/>
        <dbReference type="ChEBI" id="CHEBI:73316"/>
        <dbReference type="EC" id="1.17.4.1"/>
    </reaction>
</comment>
<gene>
    <name evidence="7" type="ORF">LOKVESSMR4R_03879</name>
</gene>
<evidence type="ECO:0000256" key="2">
    <source>
        <dbReference type="ARBA" id="ARBA00012274"/>
    </source>
</evidence>
<dbReference type="InterPro" id="IPR024434">
    <property type="entry name" value="TSCPD_dom"/>
</dbReference>
<evidence type="ECO:0000259" key="6">
    <source>
        <dbReference type="Pfam" id="PF12637"/>
    </source>
</evidence>
<evidence type="ECO:0000313" key="8">
    <source>
        <dbReference type="Proteomes" id="UP000195273"/>
    </source>
</evidence>
<evidence type="ECO:0000256" key="1">
    <source>
        <dbReference type="ARBA" id="ARBA00007405"/>
    </source>
</evidence>
<comment type="similarity">
    <text evidence="1">Belongs to the ribonucleoside diphosphate reductase class-2 family.</text>
</comment>
<evidence type="ECO:0000313" key="7">
    <source>
        <dbReference type="EMBL" id="ARU03144.1"/>
    </source>
</evidence>
<evidence type="ECO:0000256" key="3">
    <source>
        <dbReference type="ARBA" id="ARBA00022634"/>
    </source>
</evidence>
<evidence type="ECO:0000256" key="4">
    <source>
        <dbReference type="ARBA" id="ARBA00022741"/>
    </source>
</evidence>
<feature type="domain" description="TSCPD" evidence="6">
    <location>
        <begin position="27"/>
        <end position="93"/>
    </location>
</feature>
<dbReference type="Proteomes" id="UP000195273">
    <property type="component" value="Chromosome"/>
</dbReference>
<dbReference type="RefSeq" id="WP_162290747.1">
    <property type="nucleotide sequence ID" value="NZ_CP021431.1"/>
</dbReference>
<evidence type="ECO:0000256" key="5">
    <source>
        <dbReference type="ARBA" id="ARBA00047754"/>
    </source>
</evidence>
<dbReference type="KEGG" id="lvs:LOKVESSMR4R_03879"/>
<name>A0A1Y0EHS2_9RHOB</name>
<dbReference type="EMBL" id="CP021431">
    <property type="protein sequence ID" value="ARU03144.1"/>
    <property type="molecule type" value="Genomic_DNA"/>
</dbReference>
<dbReference type="Pfam" id="PF12637">
    <property type="entry name" value="TSCPD"/>
    <property type="match status" value="1"/>
</dbReference>
<dbReference type="EC" id="1.17.4.1" evidence="2"/>
<organism evidence="7 8">
    <name type="scientific">Yoonia vestfoldensis</name>
    <dbReference type="NCBI Taxonomy" id="245188"/>
    <lineage>
        <taxon>Bacteria</taxon>
        <taxon>Pseudomonadati</taxon>
        <taxon>Pseudomonadota</taxon>
        <taxon>Alphaproteobacteria</taxon>
        <taxon>Rhodobacterales</taxon>
        <taxon>Paracoccaceae</taxon>
        <taxon>Yoonia</taxon>
    </lineage>
</organism>
<dbReference type="AlphaFoldDB" id="A0A1Y0EHS2"/>
<keyword evidence="4" id="KW-0547">Nucleotide-binding</keyword>
<keyword evidence="8" id="KW-1185">Reference proteome</keyword>
<keyword evidence="3" id="KW-0237">DNA synthesis</keyword>
<accession>A0A1Y0EHS2</accession>
<reference evidence="7 8" key="1">
    <citation type="submission" date="2017-05" db="EMBL/GenBank/DDBJ databases">
        <title>Genome Sequence of Loktanella vestfoldensis Strain SMR4r Isolated from a Culture of the Diatom Skeletonema marinoi.</title>
        <authorList>
            <person name="Topel M."/>
            <person name="Pinder M.I.M."/>
            <person name="Johansson O.N."/>
            <person name="Kourtchenko O."/>
            <person name="Godhe A."/>
            <person name="Clarke A.K."/>
        </authorList>
    </citation>
    <scope>NUCLEOTIDE SEQUENCE [LARGE SCALE GENOMIC DNA]</scope>
    <source>
        <strain evidence="7 8">SMR4r</strain>
    </source>
</reference>
<proteinExistence type="inferred from homology"/>